<dbReference type="eggNOG" id="COG0688">
    <property type="taxonomic scope" value="Bacteria"/>
</dbReference>
<organism evidence="13 15">
    <name type="scientific">Alkalihalobacillus alcalophilus ATCC 27647 = CGMCC 1.3604</name>
    <dbReference type="NCBI Taxonomy" id="1218173"/>
    <lineage>
        <taxon>Bacteria</taxon>
        <taxon>Bacillati</taxon>
        <taxon>Bacillota</taxon>
        <taxon>Bacilli</taxon>
        <taxon>Bacillales</taxon>
        <taxon>Bacillaceae</taxon>
        <taxon>Alkalihalobacillus</taxon>
    </lineage>
</organism>
<evidence type="ECO:0000256" key="5">
    <source>
        <dbReference type="ARBA" id="ARBA00023098"/>
    </source>
</evidence>
<comment type="similarity">
    <text evidence="12">Belongs to the phosphatidylserine decarboxylase family. PSD-B subfamily. Prokaryotic type I sub-subfamily.</text>
</comment>
<dbReference type="Proteomes" id="UP000297014">
    <property type="component" value="Unassembled WGS sequence"/>
</dbReference>
<dbReference type="InterPro" id="IPR033178">
    <property type="entry name" value="PSD_type1_pro"/>
</dbReference>
<evidence type="ECO:0000256" key="7">
    <source>
        <dbReference type="ARBA" id="ARBA00023145"/>
    </source>
</evidence>
<dbReference type="GO" id="GO:0005886">
    <property type="term" value="C:plasma membrane"/>
    <property type="evidence" value="ECO:0007669"/>
    <property type="project" value="UniProtKB-SubCell"/>
</dbReference>
<comment type="function">
    <text evidence="12">Catalyzes the formation of phosphatidylethanolamine (PtdEtn) from phosphatidylserine (PtdSer).</text>
</comment>
<comment type="pathway">
    <text evidence="1">Lipid metabolism.</text>
</comment>
<dbReference type="EMBL" id="JALP01000051">
    <property type="protein sequence ID" value="THG91730.1"/>
    <property type="molecule type" value="Genomic_DNA"/>
</dbReference>
<keyword evidence="6 12" id="KW-0472">Membrane</keyword>
<protein>
    <recommendedName>
        <fullName evidence="12">Phosphatidylserine decarboxylase proenzyme</fullName>
        <ecNumber evidence="12">4.1.1.65</ecNumber>
    </recommendedName>
    <component>
        <recommendedName>
            <fullName evidence="12">Phosphatidylserine decarboxylase alpha chain</fullName>
        </recommendedName>
    </component>
    <component>
        <recommendedName>
            <fullName evidence="12">Phosphatidylserine decarboxylase beta chain</fullName>
        </recommendedName>
    </component>
</protein>
<dbReference type="HAMAP" id="MF_00662">
    <property type="entry name" value="PS_decarb_PSD_B_type1"/>
    <property type="match status" value="1"/>
</dbReference>
<dbReference type="InterPro" id="IPR003817">
    <property type="entry name" value="PS_Dcarbxylase"/>
</dbReference>
<proteinExistence type="inferred from homology"/>
<dbReference type="STRING" id="1218173.BALCAV_0204480"/>
<evidence type="ECO:0000256" key="9">
    <source>
        <dbReference type="ARBA" id="ARBA00023239"/>
    </source>
</evidence>
<dbReference type="GO" id="GO:0004609">
    <property type="term" value="F:phosphatidylserine decarboxylase activity"/>
    <property type="evidence" value="ECO:0007669"/>
    <property type="project" value="UniProtKB-UniRule"/>
</dbReference>
<evidence type="ECO:0000256" key="3">
    <source>
        <dbReference type="ARBA" id="ARBA00022516"/>
    </source>
</evidence>
<evidence type="ECO:0000313" key="16">
    <source>
        <dbReference type="Proteomes" id="UP000297014"/>
    </source>
</evidence>
<evidence type="ECO:0000313" key="14">
    <source>
        <dbReference type="EMBL" id="THG91730.1"/>
    </source>
</evidence>
<keyword evidence="15" id="KW-1185">Reference proteome</keyword>
<feature type="active site" description="Charge relay system; for autoendoproteolytic cleavage activity" evidence="12">
    <location>
        <position position="226"/>
    </location>
</feature>
<feature type="active site" description="Charge relay system; for autoendoproteolytic cleavage activity" evidence="12">
    <location>
        <position position="86"/>
    </location>
</feature>
<gene>
    <name evidence="12" type="primary">psd</name>
    <name evidence="14" type="ORF">AJ85_02520</name>
    <name evidence="13" type="ORF">BALCAV_0204480</name>
</gene>
<feature type="active site" description="Schiff-base intermediate with substrate; via pyruvic acid; for decarboxylase activity" evidence="12">
    <location>
        <position position="226"/>
    </location>
</feature>
<comment type="PTM">
    <text evidence="12">Is synthesized initially as an inactive proenzyme. Formation of the active enzyme involves a self-maturation process in which the active site pyruvoyl group is generated from an internal serine residue via an autocatalytic post-translational modification. Two non-identical subunits are generated from the proenzyme in this reaction, and the pyruvate is formed at the N-terminus of the alpha chain, which is derived from the carboxyl end of the proenzyme. The autoendoproteolytic cleavage occurs by a canonical serine protease mechanism, in which the side chain hydroxyl group of the serine supplies its oxygen atom to form the C-terminus of the beta chain, while the remainder of the serine residue undergoes an oxidative deamination to produce ammonia and the pyruvoyl prosthetic group on the alpha chain. During this reaction, the Ser that is part of the protease active site of the proenzyme becomes the pyruvoyl prosthetic group, which constitutes an essential element of the active site of the mature decarboxylase.</text>
</comment>
<keyword evidence="8 12" id="KW-0594">Phospholipid biosynthesis</keyword>
<evidence type="ECO:0000256" key="10">
    <source>
        <dbReference type="ARBA" id="ARBA00023264"/>
    </source>
</evidence>
<evidence type="ECO:0000256" key="2">
    <source>
        <dbReference type="ARBA" id="ARBA00022475"/>
    </source>
</evidence>
<keyword evidence="11 12" id="KW-0670">Pyruvate</keyword>
<comment type="subunit">
    <text evidence="12">Heterodimer of a large membrane-associated beta subunit and a small pyruvoyl-containing alpha subunit.</text>
</comment>
<name>A0A094WL55_ALKAL</name>
<dbReference type="NCBIfam" id="NF002853">
    <property type="entry name" value="PRK03140.1"/>
    <property type="match status" value="1"/>
</dbReference>
<comment type="subcellular location">
    <subcellularLocation>
        <location evidence="12">Cell membrane</location>
        <topology evidence="12">Peripheral membrane protein</topology>
    </subcellularLocation>
</comment>
<keyword evidence="2 12" id="KW-1003">Cell membrane</keyword>
<feature type="chain" id="PRO_5034496333" description="Phosphatidylserine decarboxylase alpha chain" evidence="12">
    <location>
        <begin position="226"/>
        <end position="260"/>
    </location>
</feature>
<keyword evidence="7 12" id="KW-0865">Zymogen</keyword>
<dbReference type="NCBIfam" id="TIGR00163">
    <property type="entry name" value="PS_decarb"/>
    <property type="match status" value="1"/>
</dbReference>
<dbReference type="Proteomes" id="UP000002754">
    <property type="component" value="Unassembled WGS sequence"/>
</dbReference>
<keyword evidence="3 12" id="KW-0444">Lipid biosynthesis</keyword>
<dbReference type="UniPathway" id="UPA00558">
    <property type="reaction ID" value="UER00616"/>
</dbReference>
<dbReference type="PANTHER" id="PTHR10067:SF6">
    <property type="entry name" value="PHOSPHATIDYLSERINE DECARBOXYLASE PROENZYME, MITOCHONDRIAL"/>
    <property type="match status" value="1"/>
</dbReference>
<keyword evidence="10 12" id="KW-1208">Phospholipid metabolism</keyword>
<sequence length="260" mass="29488">MKQRIFRTFVELSNSKLQSNMLKKFAQSKMSKLIIPQFAKTFQINVAEAAKPIGEYKSLHQFFIRSLAAGSRTVEAKEDVIVSPVDGKIATFGALNEQSQFMVKGQTYSLTDMLGDKGEAKRYVGGQFIIFYLSPKDYHRIHSPVAGQIKRQWRLGGRSYPVNEMGLKYGKKPLSHNYRLLTELEVEEKSLVVVKVGAMNINSIELTHDHTHLKKGEEIGYFSFGSTVILLFEPNFLTFDSIQENQNIKMGEKIARKSQA</sequence>
<reference evidence="14 16" key="2">
    <citation type="submission" date="2014-01" db="EMBL/GenBank/DDBJ databases">
        <title>Draft genome sequencing of Bacillus alcalophilus CGMCC 1.3604.</title>
        <authorList>
            <person name="Yang J."/>
            <person name="Diao L."/>
            <person name="Yang S."/>
        </authorList>
    </citation>
    <scope>NUCLEOTIDE SEQUENCE [LARGE SCALE GENOMIC DNA]</scope>
    <source>
        <strain evidence="14 16">CGMCC 1.3604</strain>
    </source>
</reference>
<comment type="pathway">
    <text evidence="12">Phospholipid metabolism; phosphatidylethanolamine biosynthesis; phosphatidylethanolamine from CDP-diacylglycerol: step 2/2.</text>
</comment>
<dbReference type="EMBL" id="ALPT02000010">
    <property type="protein sequence ID" value="KGA98484.1"/>
    <property type="molecule type" value="Genomic_DNA"/>
</dbReference>
<evidence type="ECO:0000256" key="8">
    <source>
        <dbReference type="ARBA" id="ARBA00023209"/>
    </source>
</evidence>
<reference evidence="13 15" key="1">
    <citation type="journal article" date="2014" name="Genome Announc.">
        <title>Draft Genome Sequence of Bacillus alcalophilus AV1934, a Classic Alkaliphile Isolated from Human Feces in 1934.</title>
        <authorList>
            <person name="Attie O."/>
            <person name="Jayaprakash A."/>
            <person name="Shah H."/>
            <person name="Paulsen I.T."/>
            <person name="Morino M."/>
            <person name="Takahashi Y."/>
            <person name="Narumi I."/>
            <person name="Sachidanandam R."/>
            <person name="Satoh K."/>
            <person name="Ito M."/>
            <person name="Krulwich T.A."/>
        </authorList>
    </citation>
    <scope>NUCLEOTIDE SEQUENCE [LARGE SCALE GENOMIC DNA]</scope>
    <source>
        <strain evidence="13 15">AV1934</strain>
    </source>
</reference>
<evidence type="ECO:0000256" key="1">
    <source>
        <dbReference type="ARBA" id="ARBA00005189"/>
    </source>
</evidence>
<evidence type="ECO:0000256" key="11">
    <source>
        <dbReference type="ARBA" id="ARBA00023317"/>
    </source>
</evidence>
<keyword evidence="9 12" id="KW-0456">Lyase</keyword>
<comment type="catalytic activity">
    <reaction evidence="12">
        <text>a 1,2-diacyl-sn-glycero-3-phospho-L-serine + H(+) = a 1,2-diacyl-sn-glycero-3-phosphoethanolamine + CO2</text>
        <dbReference type="Rhea" id="RHEA:20828"/>
        <dbReference type="ChEBI" id="CHEBI:15378"/>
        <dbReference type="ChEBI" id="CHEBI:16526"/>
        <dbReference type="ChEBI" id="CHEBI:57262"/>
        <dbReference type="ChEBI" id="CHEBI:64612"/>
        <dbReference type="EC" id="4.1.1.65"/>
    </reaction>
</comment>
<comment type="caution">
    <text evidence="13">The sequence shown here is derived from an EMBL/GenBank/DDBJ whole genome shotgun (WGS) entry which is preliminary data.</text>
</comment>
<keyword evidence="4 12" id="KW-0210">Decarboxylase</keyword>
<accession>A0A094WL55</accession>
<dbReference type="GO" id="GO:0006646">
    <property type="term" value="P:phosphatidylethanolamine biosynthetic process"/>
    <property type="evidence" value="ECO:0007669"/>
    <property type="project" value="UniProtKB-UniRule"/>
</dbReference>
<feature type="chain" id="PRO_5034496335" description="Phosphatidylserine decarboxylase beta chain" evidence="12">
    <location>
        <begin position="1"/>
        <end position="225"/>
    </location>
</feature>
<evidence type="ECO:0000313" key="15">
    <source>
        <dbReference type="Proteomes" id="UP000002754"/>
    </source>
</evidence>
<dbReference type="AlphaFoldDB" id="A0A094WL55"/>
<dbReference type="InterPro" id="IPR033177">
    <property type="entry name" value="PSD-B"/>
</dbReference>
<evidence type="ECO:0000256" key="6">
    <source>
        <dbReference type="ARBA" id="ARBA00023136"/>
    </source>
</evidence>
<comment type="cofactor">
    <cofactor evidence="12">
        <name>pyruvate</name>
        <dbReference type="ChEBI" id="CHEBI:15361"/>
    </cofactor>
    <text evidence="12">Binds 1 pyruvoyl group covalently per subunit.</text>
</comment>
<evidence type="ECO:0000313" key="13">
    <source>
        <dbReference type="EMBL" id="KGA98484.1"/>
    </source>
</evidence>
<evidence type="ECO:0000256" key="12">
    <source>
        <dbReference type="HAMAP-Rule" id="MF_00662"/>
    </source>
</evidence>
<feature type="active site" description="Charge relay system; for autoendoproteolytic cleavage activity" evidence="12">
    <location>
        <position position="142"/>
    </location>
</feature>
<feature type="site" description="Cleavage (non-hydrolytic); by autocatalysis" evidence="12">
    <location>
        <begin position="225"/>
        <end position="226"/>
    </location>
</feature>
<dbReference type="Pfam" id="PF02666">
    <property type="entry name" value="PS_Dcarbxylase"/>
    <property type="match status" value="1"/>
</dbReference>
<keyword evidence="5 12" id="KW-0443">Lipid metabolism</keyword>
<evidence type="ECO:0000256" key="4">
    <source>
        <dbReference type="ARBA" id="ARBA00022793"/>
    </source>
</evidence>
<dbReference type="EC" id="4.1.1.65" evidence="12"/>
<dbReference type="OrthoDB" id="9802030at2"/>
<feature type="modified residue" description="Pyruvic acid (Ser); by autocatalysis" evidence="12">
    <location>
        <position position="226"/>
    </location>
</feature>
<dbReference type="PANTHER" id="PTHR10067">
    <property type="entry name" value="PHOSPHATIDYLSERINE DECARBOXYLASE"/>
    <property type="match status" value="1"/>
</dbReference>